<dbReference type="GO" id="GO:0008270">
    <property type="term" value="F:zinc ion binding"/>
    <property type="evidence" value="ECO:0007669"/>
    <property type="project" value="UniProtKB-UniRule"/>
</dbReference>
<dbReference type="PANTHER" id="PTHR12922">
    <property type="entry name" value="UBIQUINONE BIOSYNTHESIS PROTEIN"/>
    <property type="match status" value="1"/>
</dbReference>
<keyword evidence="4 7" id="KW-0496">Mitochondrion</keyword>
<dbReference type="InterPro" id="IPR027540">
    <property type="entry name" value="Coq4_euk"/>
</dbReference>
<feature type="binding site" evidence="7">
    <location>
        <position position="173"/>
    </location>
    <ligand>
        <name>Zn(2+)</name>
        <dbReference type="ChEBI" id="CHEBI:29105"/>
    </ligand>
</feature>
<comment type="subcellular location">
    <subcellularLocation>
        <location evidence="7">Mitochondrion inner membrane</location>
        <topology evidence="7">Peripheral membrane protein</topology>
        <orientation evidence="7">Matrix side</orientation>
    </subcellularLocation>
</comment>
<organism evidence="8 9">
    <name type="scientific">Tigriopus californicus</name>
    <name type="common">Marine copepod</name>
    <dbReference type="NCBI Taxonomy" id="6832"/>
    <lineage>
        <taxon>Eukaryota</taxon>
        <taxon>Metazoa</taxon>
        <taxon>Ecdysozoa</taxon>
        <taxon>Arthropoda</taxon>
        <taxon>Crustacea</taxon>
        <taxon>Multicrustacea</taxon>
        <taxon>Hexanauplia</taxon>
        <taxon>Copepoda</taxon>
        <taxon>Harpacticoida</taxon>
        <taxon>Harpacticidae</taxon>
        <taxon>Tigriopus</taxon>
    </lineage>
</organism>
<keyword evidence="3 7" id="KW-0862">Zinc</keyword>
<evidence type="ECO:0000256" key="2">
    <source>
        <dbReference type="ARBA" id="ARBA00022792"/>
    </source>
</evidence>
<accession>A0A553N6L5</accession>
<comment type="similarity">
    <text evidence="7">Belongs to the COQ4 family.</text>
</comment>
<dbReference type="HAMAP" id="MF_03111">
    <property type="entry name" value="Coq4"/>
    <property type="match status" value="1"/>
</dbReference>
<dbReference type="UniPathway" id="UPA00232"/>
<sequence>MLSWRVCRRSLATTRLVRSDPKLEYPEHAQLYPNHIPTSLAQKTILALGSSLMALSDPWRADMVAVNGEVTGGLALNRMYNKMDAHPEGQQILRLKPRINTTTVDFDALRDLPPDSLGFTYATYSDDHKITPDSRDTVQFVDDVELAYVMQRYRETHDLVHAVLDMPTNMVGEVAVKWVEALQTGLPMCVGGAVLGPIRFSPKQIRQFRRYRPWAVRVGLNSEFLLNVFYERRWDQDMDDFRREMRIEPKPF</sequence>
<dbReference type="OrthoDB" id="4249at2759"/>
<dbReference type="EC" id="4.1.1.130" evidence="7"/>
<keyword evidence="7" id="KW-0479">Metal-binding</keyword>
<comment type="catalytic activity">
    <reaction evidence="7">
        <text>a 4-hydroxy-3-methoxy-5-(all-trans-polyprenyl)benzoate + H(+) = a 2-methoxy-6-(all-trans-polyprenyl)phenol + CO2</text>
        <dbReference type="Rhea" id="RHEA:81179"/>
        <dbReference type="Rhea" id="RHEA-COMP:9551"/>
        <dbReference type="Rhea" id="RHEA-COMP:10931"/>
        <dbReference type="ChEBI" id="CHEBI:15378"/>
        <dbReference type="ChEBI" id="CHEBI:16526"/>
        <dbReference type="ChEBI" id="CHEBI:62731"/>
        <dbReference type="ChEBI" id="CHEBI:84443"/>
        <dbReference type="EC" id="4.1.1.130"/>
    </reaction>
</comment>
<keyword evidence="2 7" id="KW-0999">Mitochondrion inner membrane</keyword>
<gene>
    <name evidence="8" type="ORF">TCAL_05707</name>
</gene>
<dbReference type="Pfam" id="PF05019">
    <property type="entry name" value="Coq4"/>
    <property type="match status" value="1"/>
</dbReference>
<feature type="binding site" evidence="7">
    <location>
        <position position="161"/>
    </location>
    <ligand>
        <name>Zn(2+)</name>
        <dbReference type="ChEBI" id="CHEBI:29105"/>
    </ligand>
</feature>
<comment type="pathway">
    <text evidence="7">Cofactor biosynthesis; ubiquinone biosynthesis.</text>
</comment>
<dbReference type="Proteomes" id="UP000318571">
    <property type="component" value="Chromosome 8"/>
</dbReference>
<proteinExistence type="inferred from homology"/>
<dbReference type="STRING" id="6832.A0A553N6L5"/>
<evidence type="ECO:0000256" key="4">
    <source>
        <dbReference type="ARBA" id="ARBA00023128"/>
    </source>
</evidence>
<evidence type="ECO:0000256" key="3">
    <source>
        <dbReference type="ARBA" id="ARBA00022833"/>
    </source>
</evidence>
<dbReference type="AlphaFoldDB" id="A0A553N6L5"/>
<dbReference type="EMBL" id="VCGU01000459">
    <property type="protein sequence ID" value="TRY61079.1"/>
    <property type="molecule type" value="Genomic_DNA"/>
</dbReference>
<name>A0A553N6L5_TIGCA</name>
<comment type="caution">
    <text evidence="8">The sequence shown here is derived from an EMBL/GenBank/DDBJ whole genome shotgun (WGS) entry which is preliminary data.</text>
</comment>
<feature type="binding site" evidence="7">
    <location>
        <position position="157"/>
    </location>
    <ligand>
        <name>Zn(2+)</name>
        <dbReference type="ChEBI" id="CHEBI:29105"/>
    </ligand>
</feature>
<evidence type="ECO:0000256" key="7">
    <source>
        <dbReference type="HAMAP-Rule" id="MF_03111"/>
    </source>
</evidence>
<reference evidence="8 9" key="1">
    <citation type="journal article" date="2018" name="Nat. Ecol. Evol.">
        <title>Genomic signatures of mitonuclear coevolution across populations of Tigriopus californicus.</title>
        <authorList>
            <person name="Barreto F.S."/>
            <person name="Watson E.T."/>
            <person name="Lima T.G."/>
            <person name="Willett C.S."/>
            <person name="Edmands S."/>
            <person name="Li W."/>
            <person name="Burton R.S."/>
        </authorList>
    </citation>
    <scope>NUCLEOTIDE SEQUENCE [LARGE SCALE GENOMIC DNA]</scope>
    <source>
        <strain evidence="8 9">San Diego</strain>
    </source>
</reference>
<keyword evidence="9" id="KW-1185">Reference proteome</keyword>
<dbReference type="OMA" id="YYERHFH"/>
<evidence type="ECO:0000256" key="1">
    <source>
        <dbReference type="ARBA" id="ARBA00022688"/>
    </source>
</evidence>
<dbReference type="GO" id="GO:0031314">
    <property type="term" value="C:extrinsic component of mitochondrial inner membrane"/>
    <property type="evidence" value="ECO:0007669"/>
    <property type="project" value="UniProtKB-UniRule"/>
</dbReference>
<evidence type="ECO:0000313" key="9">
    <source>
        <dbReference type="Proteomes" id="UP000318571"/>
    </source>
</evidence>
<evidence type="ECO:0000256" key="5">
    <source>
        <dbReference type="ARBA" id="ARBA00023136"/>
    </source>
</evidence>
<comment type="cofactor">
    <cofactor evidence="7">
        <name>Zn(2+)</name>
        <dbReference type="ChEBI" id="CHEBI:29105"/>
    </cofactor>
</comment>
<feature type="binding site" evidence="7">
    <location>
        <position position="158"/>
    </location>
    <ligand>
        <name>Zn(2+)</name>
        <dbReference type="ChEBI" id="CHEBI:29105"/>
    </ligand>
</feature>
<evidence type="ECO:0000256" key="6">
    <source>
        <dbReference type="ARBA" id="ARBA00023239"/>
    </source>
</evidence>
<dbReference type="InterPro" id="IPR007715">
    <property type="entry name" value="Coq4"/>
</dbReference>
<dbReference type="PANTHER" id="PTHR12922:SF7">
    <property type="entry name" value="UBIQUINONE BIOSYNTHESIS PROTEIN COQ4 HOMOLOG, MITOCHONDRIAL"/>
    <property type="match status" value="1"/>
</dbReference>
<evidence type="ECO:0000313" key="8">
    <source>
        <dbReference type="EMBL" id="TRY61079.1"/>
    </source>
</evidence>
<comment type="function">
    <text evidence="7">Lyase that catalyzes the C1-decarboxylation of 4-hydroxy-3-methoxy-5-(all-trans-polyprenyl)benzoic acid into 2-methoxy-6-(all-trans-polyprenyl)phenol during ubiquinone biosynthesis.</text>
</comment>
<protein>
    <recommendedName>
        <fullName evidence="7">Ubiquinone biosynthesis protein COQ4 homolog, mitochondrial</fullName>
    </recommendedName>
    <alternativeName>
        <fullName evidence="7">4-hydroxy-3-methoxy-5-polyprenylbenzoate decarboxylase</fullName>
        <ecNumber evidence="7">4.1.1.130</ecNumber>
    </alternativeName>
    <alternativeName>
        <fullName evidence="7">Coenzyme Q biosynthesis protein 4 homolog</fullName>
    </alternativeName>
</protein>
<dbReference type="GO" id="GO:0120539">
    <property type="term" value="F:4-hydroxy-3-methoxy-5-polyprenylbenzoate decarboxylase activity"/>
    <property type="evidence" value="ECO:0007669"/>
    <property type="project" value="UniProtKB-EC"/>
</dbReference>
<keyword evidence="5 7" id="KW-0472">Membrane</keyword>
<keyword evidence="6 7" id="KW-0456">Lyase</keyword>
<keyword evidence="1 7" id="KW-0831">Ubiquinone biosynthesis</keyword>
<comment type="subunit">
    <text evidence="7">Component of a multi-subunit COQ enzyme complex.</text>
</comment>